<feature type="transmembrane region" description="Helical" evidence="5">
    <location>
        <begin position="70"/>
        <end position="94"/>
    </location>
</feature>
<proteinExistence type="predicted"/>
<keyword evidence="6" id="KW-1185">Reference proteome</keyword>
<dbReference type="Gene3D" id="1.20.1080.10">
    <property type="entry name" value="Glycerol uptake facilitator protein"/>
    <property type="match status" value="1"/>
</dbReference>
<dbReference type="GO" id="GO:0016020">
    <property type="term" value="C:membrane"/>
    <property type="evidence" value="ECO:0007669"/>
    <property type="project" value="UniProtKB-SubCell"/>
</dbReference>
<comment type="subcellular location">
    <subcellularLocation>
        <location evidence="1">Membrane</location>
        <topology evidence="1">Multi-pass membrane protein</topology>
    </subcellularLocation>
</comment>
<dbReference type="RefSeq" id="XP_015952710.2">
    <property type="nucleotide sequence ID" value="XM_016097224.3"/>
</dbReference>
<dbReference type="InterPro" id="IPR023271">
    <property type="entry name" value="Aquaporin-like"/>
</dbReference>
<accession>A0A6P4CL78</accession>
<dbReference type="SUPFAM" id="SSF81338">
    <property type="entry name" value="Aquaporin-like"/>
    <property type="match status" value="1"/>
</dbReference>
<dbReference type="InterPro" id="IPR034294">
    <property type="entry name" value="Aquaporin_transptr"/>
</dbReference>
<evidence type="ECO:0000256" key="2">
    <source>
        <dbReference type="ARBA" id="ARBA00022692"/>
    </source>
</evidence>
<organism evidence="6 7">
    <name type="scientific">Arachis duranensis</name>
    <name type="common">Wild peanut</name>
    <dbReference type="NCBI Taxonomy" id="130453"/>
    <lineage>
        <taxon>Eukaryota</taxon>
        <taxon>Viridiplantae</taxon>
        <taxon>Streptophyta</taxon>
        <taxon>Embryophyta</taxon>
        <taxon>Tracheophyta</taxon>
        <taxon>Spermatophyta</taxon>
        <taxon>Magnoliopsida</taxon>
        <taxon>eudicotyledons</taxon>
        <taxon>Gunneridae</taxon>
        <taxon>Pentapetalae</taxon>
        <taxon>rosids</taxon>
        <taxon>fabids</taxon>
        <taxon>Fabales</taxon>
        <taxon>Fabaceae</taxon>
        <taxon>Papilionoideae</taxon>
        <taxon>50 kb inversion clade</taxon>
        <taxon>dalbergioids sensu lato</taxon>
        <taxon>Dalbergieae</taxon>
        <taxon>Pterocarpus clade</taxon>
        <taxon>Arachis</taxon>
    </lineage>
</organism>
<sequence length="162" mass="17680">MGDEFIETFILMFAGTAVAIANKITNRSEILIGCAVVVTGLAVMVINPAVTISFPTLKHFPWKNVRTHDIYMACMEVPMYIGAQILASVCAAFALKEVYHLFMGGGVTVPSEGYGQAFVLEFIISFNLMFVVTAFATPTLKFSNVDGESSDNKHDIKVDDEL</sequence>
<keyword evidence="3 5" id="KW-1133">Transmembrane helix</keyword>
<feature type="transmembrane region" description="Helical" evidence="5">
    <location>
        <begin position="114"/>
        <end position="136"/>
    </location>
</feature>
<name>A0A6P4CL78_ARADU</name>
<evidence type="ECO:0000256" key="5">
    <source>
        <dbReference type="SAM" id="Phobius"/>
    </source>
</evidence>
<dbReference type="Pfam" id="PF00230">
    <property type="entry name" value="MIP"/>
    <property type="match status" value="1"/>
</dbReference>
<dbReference type="PANTHER" id="PTHR45724:SF19">
    <property type="entry name" value="AQUAPORIN NIP6-1"/>
    <property type="match status" value="1"/>
</dbReference>
<evidence type="ECO:0000256" key="1">
    <source>
        <dbReference type="ARBA" id="ARBA00004141"/>
    </source>
</evidence>
<reference evidence="7" key="2">
    <citation type="submission" date="2025-08" db="UniProtKB">
        <authorList>
            <consortium name="RefSeq"/>
        </authorList>
    </citation>
    <scope>IDENTIFICATION</scope>
    <source>
        <tissue evidence="7">Whole plant</tissue>
    </source>
</reference>
<dbReference type="Proteomes" id="UP000515211">
    <property type="component" value="Chromosome 3"/>
</dbReference>
<dbReference type="InterPro" id="IPR000425">
    <property type="entry name" value="MIP"/>
</dbReference>
<dbReference type="AlphaFoldDB" id="A0A6P4CL78"/>
<feature type="transmembrane region" description="Helical" evidence="5">
    <location>
        <begin position="30"/>
        <end position="50"/>
    </location>
</feature>
<reference evidence="6" key="1">
    <citation type="journal article" date="2016" name="Nat. Genet.">
        <title>The genome sequences of Arachis duranensis and Arachis ipaensis, the diploid ancestors of cultivated peanut.</title>
        <authorList>
            <person name="Bertioli D.J."/>
            <person name="Cannon S.B."/>
            <person name="Froenicke L."/>
            <person name="Huang G."/>
            <person name="Farmer A.D."/>
            <person name="Cannon E.K."/>
            <person name="Liu X."/>
            <person name="Gao D."/>
            <person name="Clevenger J."/>
            <person name="Dash S."/>
            <person name="Ren L."/>
            <person name="Moretzsohn M.C."/>
            <person name="Shirasawa K."/>
            <person name="Huang W."/>
            <person name="Vidigal B."/>
            <person name="Abernathy B."/>
            <person name="Chu Y."/>
            <person name="Niederhuth C.E."/>
            <person name="Umale P."/>
            <person name="Araujo A.C."/>
            <person name="Kozik A."/>
            <person name="Kim K.D."/>
            <person name="Burow M.D."/>
            <person name="Varshney R.K."/>
            <person name="Wang X."/>
            <person name="Zhang X."/>
            <person name="Barkley N."/>
            <person name="Guimaraes P.M."/>
            <person name="Isobe S."/>
            <person name="Guo B."/>
            <person name="Liao B."/>
            <person name="Stalker H.T."/>
            <person name="Schmitz R.J."/>
            <person name="Scheffler B.E."/>
            <person name="Leal-Bertioli S.C."/>
            <person name="Xun X."/>
            <person name="Jackson S.A."/>
            <person name="Michelmore R."/>
            <person name="Ozias-Akins P."/>
        </authorList>
    </citation>
    <scope>NUCLEOTIDE SEQUENCE [LARGE SCALE GENOMIC DNA]</scope>
    <source>
        <strain evidence="6">cv. V14167</strain>
    </source>
</reference>
<evidence type="ECO:0000313" key="7">
    <source>
        <dbReference type="RefSeq" id="XP_015952710.2"/>
    </source>
</evidence>
<dbReference type="GO" id="GO:0015267">
    <property type="term" value="F:channel activity"/>
    <property type="evidence" value="ECO:0007669"/>
    <property type="project" value="InterPro"/>
</dbReference>
<keyword evidence="2 5" id="KW-0812">Transmembrane</keyword>
<evidence type="ECO:0000256" key="3">
    <source>
        <dbReference type="ARBA" id="ARBA00022989"/>
    </source>
</evidence>
<dbReference type="PANTHER" id="PTHR45724">
    <property type="entry name" value="AQUAPORIN NIP2-1"/>
    <property type="match status" value="1"/>
</dbReference>
<feature type="transmembrane region" description="Helical" evidence="5">
    <location>
        <begin position="5"/>
        <end position="24"/>
    </location>
</feature>
<keyword evidence="4 5" id="KW-0472">Membrane</keyword>
<evidence type="ECO:0000313" key="6">
    <source>
        <dbReference type="Proteomes" id="UP000515211"/>
    </source>
</evidence>
<dbReference type="KEGG" id="adu:107477242"/>
<dbReference type="GeneID" id="107477242"/>
<gene>
    <name evidence="7" type="primary">LOC107477242</name>
</gene>
<protein>
    <submittedName>
        <fullName evidence="7">Aquaporin NIP6-1-like</fullName>
    </submittedName>
</protein>
<evidence type="ECO:0000256" key="4">
    <source>
        <dbReference type="ARBA" id="ARBA00023136"/>
    </source>
</evidence>